<feature type="transmembrane region" description="Helical" evidence="7">
    <location>
        <begin position="299"/>
        <end position="318"/>
    </location>
</feature>
<feature type="compositionally biased region" description="Low complexity" evidence="6">
    <location>
        <begin position="17"/>
        <end position="30"/>
    </location>
</feature>
<evidence type="ECO:0000313" key="10">
    <source>
        <dbReference type="Proteomes" id="UP000196228"/>
    </source>
</evidence>
<proteinExistence type="predicted"/>
<feature type="transmembrane region" description="Helical" evidence="7">
    <location>
        <begin position="415"/>
        <end position="435"/>
    </location>
</feature>
<dbReference type="InterPro" id="IPR020846">
    <property type="entry name" value="MFS_dom"/>
</dbReference>
<accession>A0A1Y0HW82</accession>
<dbReference type="Pfam" id="PF07690">
    <property type="entry name" value="MFS_1"/>
    <property type="match status" value="1"/>
</dbReference>
<dbReference type="InterPro" id="IPR036259">
    <property type="entry name" value="MFS_trans_sf"/>
</dbReference>
<feature type="transmembrane region" description="Helical" evidence="7">
    <location>
        <begin position="122"/>
        <end position="141"/>
    </location>
</feature>
<evidence type="ECO:0000259" key="8">
    <source>
        <dbReference type="PROSITE" id="PS50850"/>
    </source>
</evidence>
<dbReference type="Gene3D" id="1.20.1250.20">
    <property type="entry name" value="MFS general substrate transporter like domains"/>
    <property type="match status" value="1"/>
</dbReference>
<feature type="transmembrane region" description="Helical" evidence="7">
    <location>
        <begin position="389"/>
        <end position="409"/>
    </location>
</feature>
<evidence type="ECO:0000256" key="7">
    <source>
        <dbReference type="SAM" id="Phobius"/>
    </source>
</evidence>
<feature type="transmembrane region" description="Helical" evidence="7">
    <location>
        <begin position="147"/>
        <end position="165"/>
    </location>
</feature>
<feature type="transmembrane region" description="Helical" evidence="7">
    <location>
        <begin position="89"/>
        <end position="110"/>
    </location>
</feature>
<evidence type="ECO:0000256" key="2">
    <source>
        <dbReference type="ARBA" id="ARBA00022475"/>
    </source>
</evidence>
<evidence type="ECO:0000256" key="5">
    <source>
        <dbReference type="ARBA" id="ARBA00023136"/>
    </source>
</evidence>
<dbReference type="RefSeq" id="WP_087471402.1">
    <property type="nucleotide sequence ID" value="NZ_CP021383.1"/>
</dbReference>
<dbReference type="Proteomes" id="UP000196228">
    <property type="component" value="Chromosome"/>
</dbReference>
<keyword evidence="3 7" id="KW-0812">Transmembrane</keyword>
<evidence type="ECO:0000256" key="6">
    <source>
        <dbReference type="SAM" id="MobiDB-lite"/>
    </source>
</evidence>
<keyword evidence="4 7" id="KW-1133">Transmembrane helix</keyword>
<dbReference type="PROSITE" id="PS50850">
    <property type="entry name" value="MFS"/>
    <property type="match status" value="1"/>
</dbReference>
<dbReference type="PANTHER" id="PTHR23513">
    <property type="entry name" value="INTEGRAL MEMBRANE EFFLUX PROTEIN-RELATED"/>
    <property type="match status" value="1"/>
</dbReference>
<evidence type="ECO:0000256" key="3">
    <source>
        <dbReference type="ARBA" id="ARBA00022692"/>
    </source>
</evidence>
<dbReference type="EMBL" id="CP021383">
    <property type="protein sequence ID" value="ARU52427.1"/>
    <property type="molecule type" value="Genomic_DNA"/>
</dbReference>
<dbReference type="GO" id="GO:0005886">
    <property type="term" value="C:plasma membrane"/>
    <property type="evidence" value="ECO:0007669"/>
    <property type="project" value="UniProtKB-SubCell"/>
</dbReference>
<keyword evidence="2" id="KW-1003">Cell membrane</keyword>
<dbReference type="OrthoDB" id="145388at2"/>
<feature type="region of interest" description="Disordered" evidence="6">
    <location>
        <begin position="1"/>
        <end position="41"/>
    </location>
</feature>
<feature type="domain" description="Major facilitator superfamily (MFS) profile" evidence="8">
    <location>
        <begin position="56"/>
        <end position="443"/>
    </location>
</feature>
<evidence type="ECO:0000313" key="9">
    <source>
        <dbReference type="EMBL" id="ARU52427.1"/>
    </source>
</evidence>
<organism evidence="9 10">
    <name type="scientific">Cellulosimicrobium cellulans</name>
    <name type="common">Arthrobacter luteus</name>
    <dbReference type="NCBI Taxonomy" id="1710"/>
    <lineage>
        <taxon>Bacteria</taxon>
        <taxon>Bacillati</taxon>
        <taxon>Actinomycetota</taxon>
        <taxon>Actinomycetes</taxon>
        <taxon>Micrococcales</taxon>
        <taxon>Promicromonosporaceae</taxon>
        <taxon>Cellulosimicrobium</taxon>
    </lineage>
</organism>
<dbReference type="InterPro" id="IPR011701">
    <property type="entry name" value="MFS"/>
</dbReference>
<dbReference type="CDD" id="cd06173">
    <property type="entry name" value="MFS_MefA_like"/>
    <property type="match status" value="1"/>
</dbReference>
<keyword evidence="5 7" id="KW-0472">Membrane</keyword>
<feature type="transmembrane region" description="Helical" evidence="7">
    <location>
        <begin position="265"/>
        <end position="287"/>
    </location>
</feature>
<gene>
    <name evidence="9" type="ORF">CBR64_14145</name>
</gene>
<feature type="transmembrane region" description="Helical" evidence="7">
    <location>
        <begin position="330"/>
        <end position="349"/>
    </location>
</feature>
<name>A0A1Y0HW82_CELCE</name>
<feature type="transmembrane region" description="Helical" evidence="7">
    <location>
        <begin position="355"/>
        <end position="377"/>
    </location>
</feature>
<reference evidence="9 10" key="1">
    <citation type="submission" date="2017-05" db="EMBL/GenBank/DDBJ databases">
        <authorList>
            <person name="Song R."/>
            <person name="Chenine A.L."/>
            <person name="Ruprecht R.M."/>
        </authorList>
    </citation>
    <scope>NUCLEOTIDE SEQUENCE [LARGE SCALE GENOMIC DNA]</scope>
    <source>
        <strain evidence="9 10">PSBB019</strain>
    </source>
</reference>
<dbReference type="SUPFAM" id="SSF103473">
    <property type="entry name" value="MFS general substrate transporter"/>
    <property type="match status" value="1"/>
</dbReference>
<dbReference type="PANTHER" id="PTHR23513:SF6">
    <property type="entry name" value="MAJOR FACILITATOR SUPERFAMILY ASSOCIATED DOMAIN-CONTAINING PROTEIN"/>
    <property type="match status" value="1"/>
</dbReference>
<protein>
    <recommendedName>
        <fullName evidence="8">Major facilitator superfamily (MFS) profile domain-containing protein</fullName>
    </recommendedName>
</protein>
<evidence type="ECO:0000256" key="1">
    <source>
        <dbReference type="ARBA" id="ARBA00004651"/>
    </source>
</evidence>
<sequence length="474" mass="46719">MTNPPAASVEDHPPTGPSSTAAVPAPAVPDAEPPDAFSPVAAPGGAVPSSLLRNRSYMLLMTGMTAESISAGVALFAVPLVAYGITGSVVQAGVVAAVGQLGALLATLPAGVVADRVDRRRLITVSASVGAVLWATVALAAGLGSLTAWHLAAVLFGASVVGALVDPATSGAFRSVVPVPQLPTALAAVQGRDAVASLLAGPLGGVLYAVAHAVPLAGAAIGHLATAVCTWLVREPLNGDVAAARATRPAEALREGLRFVWSVPLFRALLGLFVVINVAFGGLMVGINLELVRTGTAPLLIGLVDLAVGLGVLVGAVLAPRLVARIRAGALVVGALGTLAAGAVAMAALNTYVGYVVLLPPALLLVPAANACLSGYAAAITPPQLQGRLASVLGLTGLAAGPLVPLVGSGLLERFGLGTALVVLAGLLVVTVAVLSTVRSLWRVGTPDTWADDAAALAASGVVPGEPVPAGPGR</sequence>
<comment type="subcellular location">
    <subcellularLocation>
        <location evidence="1">Cell membrane</location>
        <topology evidence="1">Multi-pass membrane protein</topology>
    </subcellularLocation>
</comment>
<evidence type="ECO:0000256" key="4">
    <source>
        <dbReference type="ARBA" id="ARBA00022989"/>
    </source>
</evidence>
<feature type="transmembrane region" description="Helical" evidence="7">
    <location>
        <begin position="57"/>
        <end position="83"/>
    </location>
</feature>
<dbReference type="GO" id="GO:0022857">
    <property type="term" value="F:transmembrane transporter activity"/>
    <property type="evidence" value="ECO:0007669"/>
    <property type="project" value="InterPro"/>
</dbReference>
<dbReference type="AlphaFoldDB" id="A0A1Y0HW82"/>
<dbReference type="KEGG" id="cceu:CBR64_14145"/>